<dbReference type="Gene3D" id="3.40.50.300">
    <property type="entry name" value="P-loop containing nucleotide triphosphate hydrolases"/>
    <property type="match status" value="1"/>
</dbReference>
<dbReference type="PANTHER" id="PTHR10760:SF2">
    <property type="entry name" value="LD13476P-RELATED"/>
    <property type="match status" value="1"/>
</dbReference>
<reference evidence="4" key="1">
    <citation type="submission" date="2025-08" db="UniProtKB">
        <authorList>
            <consortium name="RefSeq"/>
        </authorList>
    </citation>
    <scope>IDENTIFICATION</scope>
    <source>
        <tissue evidence="4">Whole organism</tissue>
    </source>
</reference>
<dbReference type="RefSeq" id="XP_026284025.1">
    <property type="nucleotide sequence ID" value="XM_026428240.2"/>
</dbReference>
<dbReference type="InterPro" id="IPR027417">
    <property type="entry name" value="P-loop_NTPase"/>
</dbReference>
<dbReference type="InterPro" id="IPR010448">
    <property type="entry name" value="Torsin"/>
</dbReference>
<accession>A0A6J1SXE3</accession>
<organism evidence="3 4">
    <name type="scientific">Frankliniella occidentalis</name>
    <name type="common">Western flower thrips</name>
    <name type="synonym">Euthrips occidentalis</name>
    <dbReference type="NCBI Taxonomy" id="133901"/>
    <lineage>
        <taxon>Eukaryota</taxon>
        <taxon>Metazoa</taxon>
        <taxon>Ecdysozoa</taxon>
        <taxon>Arthropoda</taxon>
        <taxon>Hexapoda</taxon>
        <taxon>Insecta</taxon>
        <taxon>Pterygota</taxon>
        <taxon>Neoptera</taxon>
        <taxon>Paraneoptera</taxon>
        <taxon>Thysanoptera</taxon>
        <taxon>Terebrantia</taxon>
        <taxon>Thripoidea</taxon>
        <taxon>Thripidae</taxon>
        <taxon>Frankliniella</taxon>
    </lineage>
</organism>
<dbReference type="OrthoDB" id="8191652at2759"/>
<gene>
    <name evidence="4" type="primary">LOC113210313</name>
</gene>
<keyword evidence="2" id="KW-0812">Transmembrane</keyword>
<dbReference type="GO" id="GO:0005524">
    <property type="term" value="F:ATP binding"/>
    <property type="evidence" value="ECO:0007669"/>
    <property type="project" value="InterPro"/>
</dbReference>
<dbReference type="GeneID" id="113210313"/>
<keyword evidence="2" id="KW-1133">Transmembrane helix</keyword>
<dbReference type="PANTHER" id="PTHR10760">
    <property type="entry name" value="TORSIN"/>
    <property type="match status" value="1"/>
</dbReference>
<sequence>MMSQKRDGAVSAISHDVASVSSSPEPFIFRQFTVREIVSPKRGNVSMKELSVSTYSNDKGTSISSYHRKGFSFSLNTLLQSGQEKKMLLAPEEISCQSPTTTQSNRDDLTNKMSSCLRSRSKNFPPTKRVKVDSIVDQKVPIEERHVGKRTQNKQNVQKLHWKYICIISLIPVIILLGISFHIFREGSSKVTWNANDLQKVLNTKVFGQHEAISSLLNILENTINKDFEKNKEMPVILITGPSGVGKSLTSSMIASNFPSPGVSELVLPPLPPQKHIIQKCSGSGYNFIVLDSLSPNSINDSVNWVKKFLNEALWHKKPVIVVLIFNIQVWKDDVALGADDPTPETLKAKGSAVYSEFKNHGLKSLHIYFKSLTEEDLKNCIRAALQMKGLQEDHKTEKYVNVISGGIDFRREGCKRVWSRAASAVSN</sequence>
<evidence type="ECO:0000256" key="2">
    <source>
        <dbReference type="SAM" id="Phobius"/>
    </source>
</evidence>
<dbReference type="SUPFAM" id="SSF52540">
    <property type="entry name" value="P-loop containing nucleoside triphosphate hydrolases"/>
    <property type="match status" value="1"/>
</dbReference>
<comment type="similarity">
    <text evidence="1">Belongs to the ClpA/ClpB family. Torsin subfamily.</text>
</comment>
<name>A0A6J1SXE3_FRAOC</name>
<dbReference type="Proteomes" id="UP000504606">
    <property type="component" value="Unplaced"/>
</dbReference>
<evidence type="ECO:0000313" key="4">
    <source>
        <dbReference type="RefSeq" id="XP_026284025.1"/>
    </source>
</evidence>
<dbReference type="AlphaFoldDB" id="A0A6J1SXE3"/>
<keyword evidence="2" id="KW-0472">Membrane</keyword>
<proteinExistence type="inferred from homology"/>
<dbReference type="GO" id="GO:0005737">
    <property type="term" value="C:cytoplasm"/>
    <property type="evidence" value="ECO:0007669"/>
    <property type="project" value="UniProtKB-ARBA"/>
</dbReference>
<dbReference type="KEGG" id="foc:113210313"/>
<keyword evidence="3" id="KW-1185">Reference proteome</keyword>
<protein>
    <submittedName>
        <fullName evidence="4">Uncharacterized protein LOC113210313</fullName>
    </submittedName>
</protein>
<evidence type="ECO:0000313" key="3">
    <source>
        <dbReference type="Proteomes" id="UP000504606"/>
    </source>
</evidence>
<dbReference type="GO" id="GO:0012505">
    <property type="term" value="C:endomembrane system"/>
    <property type="evidence" value="ECO:0007669"/>
    <property type="project" value="UniProtKB-ARBA"/>
</dbReference>
<feature type="transmembrane region" description="Helical" evidence="2">
    <location>
        <begin position="164"/>
        <end position="184"/>
    </location>
</feature>
<evidence type="ECO:0000256" key="1">
    <source>
        <dbReference type="ARBA" id="ARBA00006235"/>
    </source>
</evidence>
<dbReference type="GO" id="GO:0016887">
    <property type="term" value="F:ATP hydrolysis activity"/>
    <property type="evidence" value="ECO:0007669"/>
    <property type="project" value="InterPro"/>
</dbReference>